<name>A0AAW1RL49_9CHLO</name>
<dbReference type="EMBL" id="JALJOS010000009">
    <property type="protein sequence ID" value="KAK9834631.1"/>
    <property type="molecule type" value="Genomic_DNA"/>
</dbReference>
<dbReference type="CDD" id="cd22984">
    <property type="entry name" value="DD_CrRSP7-like"/>
    <property type="match status" value="1"/>
</dbReference>
<comment type="caution">
    <text evidence="2">The sequence shown here is derived from an EMBL/GenBank/DDBJ whole genome shotgun (WGS) entry which is preliminary data.</text>
</comment>
<dbReference type="Pfam" id="PF02197">
    <property type="entry name" value="RIIa"/>
    <property type="match status" value="1"/>
</dbReference>
<evidence type="ECO:0000259" key="1">
    <source>
        <dbReference type="SMART" id="SM00394"/>
    </source>
</evidence>
<dbReference type="SUPFAM" id="SSF47391">
    <property type="entry name" value="Dimerization-anchoring domain of cAMP-dependent PK regulatory subunit"/>
    <property type="match status" value="1"/>
</dbReference>
<proteinExistence type="predicted"/>
<dbReference type="SMART" id="SM00394">
    <property type="entry name" value="RIIa"/>
    <property type="match status" value="1"/>
</dbReference>
<feature type="domain" description="RIIa" evidence="1">
    <location>
        <begin position="13"/>
        <end position="51"/>
    </location>
</feature>
<protein>
    <recommendedName>
        <fullName evidence="1">RIIa domain-containing protein</fullName>
    </recommendedName>
</protein>
<dbReference type="Proteomes" id="UP001438707">
    <property type="component" value="Unassembled WGS sequence"/>
</dbReference>
<evidence type="ECO:0000313" key="2">
    <source>
        <dbReference type="EMBL" id="KAK9834631.1"/>
    </source>
</evidence>
<organism evidence="2 3">
    <name type="scientific">Apatococcus lobatus</name>
    <dbReference type="NCBI Taxonomy" id="904363"/>
    <lineage>
        <taxon>Eukaryota</taxon>
        <taxon>Viridiplantae</taxon>
        <taxon>Chlorophyta</taxon>
        <taxon>core chlorophytes</taxon>
        <taxon>Trebouxiophyceae</taxon>
        <taxon>Chlorellales</taxon>
        <taxon>Chlorellaceae</taxon>
        <taxon>Apatococcus</taxon>
    </lineage>
</organism>
<dbReference type="InterPro" id="IPR003117">
    <property type="entry name" value="cAMP_dep_PK_reg_su_I/II_a/b"/>
</dbReference>
<evidence type="ECO:0000313" key="3">
    <source>
        <dbReference type="Proteomes" id="UP001438707"/>
    </source>
</evidence>
<gene>
    <name evidence="2" type="ORF">WJX74_006184</name>
</gene>
<sequence>MAVQYRRNLTIPDGFPGILKSFTRETLRSQPENIYEFAAAYFAQQLQQAREQGTVQVGVPPPNTQAGRSLTSLYDQIFSRLQQQAANEEGVTALEARESLREVWKLFELPRMSADAAVGLARLNAEGCVDIISLASNGSQLLHELTSDSFKPMRDAALAAYTEAPLAALVCNVTPEDLEAILLASLDAACGEARALTLGQAQAAIAELAAGSLEMTLRDTTVLTAALMPGRGEERRSYNQMLLGYLVELLRESQKEGFVRDFLQAQDMA</sequence>
<accession>A0AAW1RL49</accession>
<dbReference type="AlphaFoldDB" id="A0AAW1RL49"/>
<keyword evidence="3" id="KW-1185">Reference proteome</keyword>
<dbReference type="Gene3D" id="1.20.890.10">
    <property type="entry name" value="cAMP-dependent protein kinase regulatory subunit, dimerization-anchoring domain"/>
    <property type="match status" value="1"/>
</dbReference>
<reference evidence="2 3" key="1">
    <citation type="journal article" date="2024" name="Nat. Commun.">
        <title>Phylogenomics reveals the evolutionary origins of lichenization in chlorophyte algae.</title>
        <authorList>
            <person name="Puginier C."/>
            <person name="Libourel C."/>
            <person name="Otte J."/>
            <person name="Skaloud P."/>
            <person name="Haon M."/>
            <person name="Grisel S."/>
            <person name="Petersen M."/>
            <person name="Berrin J.G."/>
            <person name="Delaux P.M."/>
            <person name="Dal Grande F."/>
            <person name="Keller J."/>
        </authorList>
    </citation>
    <scope>NUCLEOTIDE SEQUENCE [LARGE SCALE GENOMIC DNA]</scope>
    <source>
        <strain evidence="2 3">SAG 2145</strain>
    </source>
</reference>